<dbReference type="GO" id="GO:0080122">
    <property type="term" value="F:AMP transmembrane transporter activity"/>
    <property type="evidence" value="ECO:0007669"/>
    <property type="project" value="TreeGrafter"/>
</dbReference>
<dbReference type="PANTHER" id="PTHR45939">
    <property type="entry name" value="PEROXISOMAL MEMBRANE PROTEIN PMP34-RELATED"/>
    <property type="match status" value="1"/>
</dbReference>
<dbReference type="GO" id="GO:0051724">
    <property type="term" value="F:NAD transmembrane transporter activity"/>
    <property type="evidence" value="ECO:0007669"/>
    <property type="project" value="TreeGrafter"/>
</dbReference>
<keyword evidence="5" id="KW-0677">Repeat</keyword>
<dbReference type="GO" id="GO:0015230">
    <property type="term" value="F:FAD transmembrane transporter activity"/>
    <property type="evidence" value="ECO:0007669"/>
    <property type="project" value="TreeGrafter"/>
</dbReference>
<dbReference type="AlphaFoldDB" id="A0A1E4TVR6"/>
<evidence type="ECO:0000256" key="4">
    <source>
        <dbReference type="ARBA" id="ARBA00022692"/>
    </source>
</evidence>
<protein>
    <recommendedName>
        <fullName evidence="14">Mitochondrial carrier</fullName>
    </recommendedName>
</protein>
<keyword evidence="13" id="KW-1185">Reference proteome</keyword>
<dbReference type="PANTHER" id="PTHR45939:SF5">
    <property type="entry name" value="PEROXISOMAL MEMBRANE PROTEIN PMP34"/>
    <property type="match status" value="1"/>
</dbReference>
<dbReference type="InterPro" id="IPR023395">
    <property type="entry name" value="MCP_dom_sf"/>
</dbReference>
<dbReference type="InterPro" id="IPR052217">
    <property type="entry name" value="Mito/Peroxisomal_Carrier"/>
</dbReference>
<evidence type="ECO:0000256" key="2">
    <source>
        <dbReference type="ARBA" id="ARBA00006375"/>
    </source>
</evidence>
<feature type="non-terminal residue" evidence="12">
    <location>
        <position position="312"/>
    </location>
</feature>
<dbReference type="Proteomes" id="UP000094236">
    <property type="component" value="Unassembled WGS sequence"/>
</dbReference>
<dbReference type="SUPFAM" id="SSF103506">
    <property type="entry name" value="Mitochondrial carrier"/>
    <property type="match status" value="1"/>
</dbReference>
<comment type="subcellular location">
    <subcellularLocation>
        <location evidence="1">Peroxisome membrane</location>
        <topology evidence="1">Multi-pass membrane protein</topology>
    </subcellularLocation>
</comment>
<dbReference type="STRING" id="669874.A0A1E4TVR6"/>
<comment type="similarity">
    <text evidence="2 10">Belongs to the mitochondrial carrier (TC 2.A.29) family.</text>
</comment>
<dbReference type="GO" id="GO:0015217">
    <property type="term" value="F:ADP transmembrane transporter activity"/>
    <property type="evidence" value="ECO:0007669"/>
    <property type="project" value="TreeGrafter"/>
</dbReference>
<keyword evidence="8" id="KW-0576">Peroxisome</keyword>
<dbReference type="PROSITE" id="PS50920">
    <property type="entry name" value="SOLCAR"/>
    <property type="match status" value="3"/>
</dbReference>
<dbReference type="Gene3D" id="1.50.40.10">
    <property type="entry name" value="Mitochondrial carrier domain"/>
    <property type="match status" value="1"/>
</dbReference>
<feature type="repeat" description="Solcar" evidence="9">
    <location>
        <begin position="105"/>
        <end position="189"/>
    </location>
</feature>
<dbReference type="EMBL" id="KV454013">
    <property type="protein sequence ID" value="ODV95819.1"/>
    <property type="molecule type" value="Genomic_DNA"/>
</dbReference>
<organism evidence="12 13">
    <name type="scientific">Pachysolen tannophilus NRRL Y-2460</name>
    <dbReference type="NCBI Taxonomy" id="669874"/>
    <lineage>
        <taxon>Eukaryota</taxon>
        <taxon>Fungi</taxon>
        <taxon>Dikarya</taxon>
        <taxon>Ascomycota</taxon>
        <taxon>Saccharomycotina</taxon>
        <taxon>Pichiomycetes</taxon>
        <taxon>Pachysolenaceae</taxon>
        <taxon>Pachysolen</taxon>
    </lineage>
</organism>
<evidence type="ECO:0000313" key="13">
    <source>
        <dbReference type="Proteomes" id="UP000094236"/>
    </source>
</evidence>
<feature type="transmembrane region" description="Helical" evidence="11">
    <location>
        <begin position="6"/>
        <end position="27"/>
    </location>
</feature>
<keyword evidence="6 11" id="KW-1133">Transmembrane helix</keyword>
<keyword evidence="3 10" id="KW-0813">Transport</keyword>
<evidence type="ECO:0000256" key="8">
    <source>
        <dbReference type="ARBA" id="ARBA00023140"/>
    </source>
</evidence>
<name>A0A1E4TVR6_PACTA</name>
<feature type="transmembrane region" description="Helical" evidence="11">
    <location>
        <begin position="162"/>
        <end position="182"/>
    </location>
</feature>
<reference evidence="13" key="1">
    <citation type="submission" date="2016-05" db="EMBL/GenBank/DDBJ databases">
        <title>Comparative genomics of biotechnologically important yeasts.</title>
        <authorList>
            <consortium name="DOE Joint Genome Institute"/>
            <person name="Riley R."/>
            <person name="Haridas S."/>
            <person name="Wolfe K.H."/>
            <person name="Lopes M.R."/>
            <person name="Hittinger C.T."/>
            <person name="Goker M."/>
            <person name="Salamov A."/>
            <person name="Wisecaver J."/>
            <person name="Long T.M."/>
            <person name="Aerts A.L."/>
            <person name="Barry K."/>
            <person name="Choi C."/>
            <person name="Clum A."/>
            <person name="Coughlan A.Y."/>
            <person name="Deshpande S."/>
            <person name="Douglass A.P."/>
            <person name="Hanson S.J."/>
            <person name="Klenk H.-P."/>
            <person name="Labutti K."/>
            <person name="Lapidus A."/>
            <person name="Lindquist E."/>
            <person name="Lipzen A."/>
            <person name="Meier-Kolthoff J.P."/>
            <person name="Ohm R.A."/>
            <person name="Otillar R.P."/>
            <person name="Pangilinan J."/>
            <person name="Peng Y."/>
            <person name="Rokas A."/>
            <person name="Rosa C.A."/>
            <person name="Scheuner C."/>
            <person name="Sibirny A.A."/>
            <person name="Slot J.C."/>
            <person name="Stielow J.B."/>
            <person name="Sun H."/>
            <person name="Kurtzman C.P."/>
            <person name="Blackwell M."/>
            <person name="Grigoriev I.V."/>
            <person name="Jeffries T.W."/>
        </authorList>
    </citation>
    <scope>NUCLEOTIDE SEQUENCE [LARGE SCALE GENOMIC DNA]</scope>
    <source>
        <strain evidence="13">NRRL Y-2460</strain>
    </source>
</reference>
<evidence type="ECO:0000256" key="1">
    <source>
        <dbReference type="ARBA" id="ARBA00004585"/>
    </source>
</evidence>
<dbReference type="GO" id="GO:0005347">
    <property type="term" value="F:ATP transmembrane transporter activity"/>
    <property type="evidence" value="ECO:0007669"/>
    <property type="project" value="TreeGrafter"/>
</dbReference>
<dbReference type="GO" id="GO:0044610">
    <property type="term" value="F:FMN transmembrane transporter activity"/>
    <property type="evidence" value="ECO:0007669"/>
    <property type="project" value="TreeGrafter"/>
</dbReference>
<feature type="transmembrane region" description="Helical" evidence="11">
    <location>
        <begin position="270"/>
        <end position="292"/>
    </location>
</feature>
<feature type="repeat" description="Solcar" evidence="9">
    <location>
        <begin position="3"/>
        <end position="91"/>
    </location>
</feature>
<dbReference type="InterPro" id="IPR018108">
    <property type="entry name" value="MCP_transmembrane"/>
</dbReference>
<keyword evidence="4 9" id="KW-0812">Transmembrane</keyword>
<proteinExistence type="inferred from homology"/>
<feature type="repeat" description="Solcar" evidence="9">
    <location>
        <begin position="199"/>
        <end position="299"/>
    </location>
</feature>
<evidence type="ECO:0000313" key="12">
    <source>
        <dbReference type="EMBL" id="ODV95819.1"/>
    </source>
</evidence>
<dbReference type="GO" id="GO:0015228">
    <property type="term" value="F:coenzyme A transmembrane transporter activity"/>
    <property type="evidence" value="ECO:0007669"/>
    <property type="project" value="TreeGrafter"/>
</dbReference>
<evidence type="ECO:0000256" key="10">
    <source>
        <dbReference type="RuleBase" id="RU000488"/>
    </source>
</evidence>
<feature type="transmembrane region" description="Helical" evidence="11">
    <location>
        <begin position="62"/>
        <end position="84"/>
    </location>
</feature>
<evidence type="ECO:0000256" key="11">
    <source>
        <dbReference type="SAM" id="Phobius"/>
    </source>
</evidence>
<dbReference type="GO" id="GO:0005778">
    <property type="term" value="C:peroxisomal membrane"/>
    <property type="evidence" value="ECO:0007669"/>
    <property type="project" value="UniProtKB-SubCell"/>
</dbReference>
<sequence length="312" mass="35083">QEVDGVVHAISGATGGALSMLLTYPLVTLSTRAQTRYNQEKYGLVLWLESVKSYLKKQGLTGLYSGLESALIGITINNFVYYYFYEYLTRFYLLKNKKNGDRKYLTVLQSMVSGAIAGSLTVISTNPIWVANTRMSVTRKTQNFNTLNTIIKIIKKDGIKSLFNGVLPALILVANPIIQYTIFEQCKNILLKARSSNKLRPIDAFFLGALGKLCATSITYPYITLKARMHLLGHDESDDLNEENIKIKNNQRKSMFELIKSIFMNEGFKGFYGGISVKLTQSILTAAFLFLFKEELVNLSIKLVKASKSFKK</sequence>
<evidence type="ECO:0000256" key="9">
    <source>
        <dbReference type="PROSITE-ProRule" id="PRU00282"/>
    </source>
</evidence>
<feature type="non-terminal residue" evidence="12">
    <location>
        <position position="1"/>
    </location>
</feature>
<gene>
    <name evidence="12" type="ORF">PACTADRAFT_24433</name>
</gene>
<evidence type="ECO:0000256" key="6">
    <source>
        <dbReference type="ARBA" id="ARBA00022989"/>
    </source>
</evidence>
<evidence type="ECO:0000256" key="5">
    <source>
        <dbReference type="ARBA" id="ARBA00022737"/>
    </source>
</evidence>
<evidence type="ECO:0000256" key="3">
    <source>
        <dbReference type="ARBA" id="ARBA00022448"/>
    </source>
</evidence>
<keyword evidence="7 9" id="KW-0472">Membrane</keyword>
<evidence type="ECO:0000256" key="7">
    <source>
        <dbReference type="ARBA" id="ARBA00023136"/>
    </source>
</evidence>
<feature type="transmembrane region" description="Helical" evidence="11">
    <location>
        <begin position="202"/>
        <end position="223"/>
    </location>
</feature>
<evidence type="ECO:0008006" key="14">
    <source>
        <dbReference type="Google" id="ProtNLM"/>
    </source>
</evidence>
<dbReference type="Pfam" id="PF00153">
    <property type="entry name" value="Mito_carr"/>
    <property type="match status" value="3"/>
</dbReference>
<feature type="transmembrane region" description="Helical" evidence="11">
    <location>
        <begin position="104"/>
        <end position="130"/>
    </location>
</feature>
<dbReference type="OrthoDB" id="2019556at2759"/>
<accession>A0A1E4TVR6</accession>